<dbReference type="PANTHER" id="PTHR24543">
    <property type="entry name" value="MULTICOPPER OXIDASE-RELATED"/>
    <property type="match status" value="1"/>
</dbReference>
<dbReference type="AlphaFoldDB" id="A0A8K0A890"/>
<dbReference type="SUPFAM" id="SSF49785">
    <property type="entry name" value="Galactose-binding domain-like"/>
    <property type="match status" value="2"/>
</dbReference>
<protein>
    <submittedName>
        <fullName evidence="4">MFGE8 protein</fullName>
    </submittedName>
</protein>
<gene>
    <name evidence="4" type="primary">MFGE8</name>
    <name evidence="4" type="ORF">BLAG_LOCUS21938</name>
</gene>
<dbReference type="Proteomes" id="UP000838412">
    <property type="component" value="Chromosome 7"/>
</dbReference>
<feature type="domain" description="F5/8 type C" evidence="3">
    <location>
        <begin position="206"/>
        <end position="362"/>
    </location>
</feature>
<dbReference type="SMART" id="SM00231">
    <property type="entry name" value="FA58C"/>
    <property type="match status" value="2"/>
</dbReference>
<dbReference type="PROSITE" id="PS50022">
    <property type="entry name" value="FA58C_3"/>
    <property type="match status" value="2"/>
</dbReference>
<feature type="chain" id="PRO_5035429127" evidence="2">
    <location>
        <begin position="20"/>
        <end position="365"/>
    </location>
</feature>
<dbReference type="PROSITE" id="PS01285">
    <property type="entry name" value="FA58C_1"/>
    <property type="match status" value="1"/>
</dbReference>
<proteinExistence type="inferred from homology"/>
<sequence length="365" mass="41107">MGVEGAVLLLALLVAPGHGRGNHAGQIVTHDHGARAGCAAARCAQVKPVGMETGKVKDKQLFACSEFGPESGPRRGRLNMRRNMPKHGVGGWKALTNDDQQWIEVDLLYDRLILGIVTQGRQDLGRRGGEWVTSYTIQYKKNLSPVYLYYSTDGGPKVFPGNFDKNTPVENLLPEPLEARWIRINPRTWNNHISMRFELLECGGYCVRLEPVGMEAQIIKTSQYKASSIYNARKRPGLAFYGFLNNPNGAWSPHTIHNGHYMEIDLGEDKLIGGIVTQGRPGKGFLMEEWVTSYNIQYRNNSCNAVDYLRDSKGNPQIFGGNFDKVTAVRHIFAQPFRARYVRVRPRSWHNYISLRMELLECADV</sequence>
<evidence type="ECO:0000259" key="3">
    <source>
        <dbReference type="PROSITE" id="PS50022"/>
    </source>
</evidence>
<evidence type="ECO:0000256" key="2">
    <source>
        <dbReference type="SAM" id="SignalP"/>
    </source>
</evidence>
<feature type="domain" description="F5/8 type C" evidence="3">
    <location>
        <begin position="43"/>
        <end position="202"/>
    </location>
</feature>
<dbReference type="CDD" id="cd00057">
    <property type="entry name" value="FA58C"/>
    <property type="match status" value="2"/>
</dbReference>
<feature type="signal peptide" evidence="2">
    <location>
        <begin position="1"/>
        <end position="19"/>
    </location>
</feature>
<dbReference type="Pfam" id="PF00754">
    <property type="entry name" value="F5_F8_type_C"/>
    <property type="match status" value="2"/>
</dbReference>
<reference evidence="4" key="1">
    <citation type="submission" date="2022-01" db="EMBL/GenBank/DDBJ databases">
        <authorList>
            <person name="Braso-Vives M."/>
        </authorList>
    </citation>
    <scope>NUCLEOTIDE SEQUENCE</scope>
</reference>
<dbReference type="InterPro" id="IPR000421">
    <property type="entry name" value="FA58C"/>
</dbReference>
<evidence type="ECO:0000313" key="4">
    <source>
        <dbReference type="EMBL" id="CAH1269227.1"/>
    </source>
</evidence>
<dbReference type="EMBL" id="OV696692">
    <property type="protein sequence ID" value="CAH1269227.1"/>
    <property type="molecule type" value="Genomic_DNA"/>
</dbReference>
<dbReference type="OrthoDB" id="10028859at2759"/>
<comment type="similarity">
    <text evidence="1">Belongs to the neurexin family.</text>
</comment>
<keyword evidence="2" id="KW-0732">Signal</keyword>
<keyword evidence="5" id="KW-1185">Reference proteome</keyword>
<name>A0A8K0A890_BRALA</name>
<evidence type="ECO:0000313" key="5">
    <source>
        <dbReference type="Proteomes" id="UP000838412"/>
    </source>
</evidence>
<dbReference type="InterPro" id="IPR008979">
    <property type="entry name" value="Galactose-bd-like_sf"/>
</dbReference>
<dbReference type="FunFam" id="2.60.120.260:FF:000016">
    <property type="entry name" value="Contactin-associated protein-like 4 isoform 1"/>
    <property type="match status" value="1"/>
</dbReference>
<dbReference type="PANTHER" id="PTHR24543:SF291">
    <property type="entry name" value="SMOKE ALARM, ISOFORM D"/>
    <property type="match status" value="1"/>
</dbReference>
<accession>A0A8K0A890</accession>
<organism evidence="4 5">
    <name type="scientific">Branchiostoma lanceolatum</name>
    <name type="common">Common lancelet</name>
    <name type="synonym">Amphioxus lanceolatum</name>
    <dbReference type="NCBI Taxonomy" id="7740"/>
    <lineage>
        <taxon>Eukaryota</taxon>
        <taxon>Metazoa</taxon>
        <taxon>Chordata</taxon>
        <taxon>Cephalochordata</taxon>
        <taxon>Leptocardii</taxon>
        <taxon>Amphioxiformes</taxon>
        <taxon>Branchiostomatidae</taxon>
        <taxon>Branchiostoma</taxon>
    </lineage>
</organism>
<evidence type="ECO:0000256" key="1">
    <source>
        <dbReference type="ARBA" id="ARBA00010241"/>
    </source>
</evidence>
<dbReference type="Gene3D" id="2.60.120.260">
    <property type="entry name" value="Galactose-binding domain-like"/>
    <property type="match status" value="2"/>
</dbReference>